<evidence type="ECO:0000313" key="2">
    <source>
        <dbReference type="EMBL" id="GAA0157720.1"/>
    </source>
</evidence>
<keyword evidence="3" id="KW-1185">Reference proteome</keyword>
<comment type="caution">
    <text evidence="2">The sequence shown here is derived from an EMBL/GenBank/DDBJ whole genome shotgun (WGS) entry which is preliminary data.</text>
</comment>
<protein>
    <recommendedName>
        <fullName evidence="1">Reverse transcriptase zinc-binding domain-containing protein</fullName>
    </recommendedName>
</protein>
<gene>
    <name evidence="2" type="ORF">LIER_14925</name>
</gene>
<dbReference type="Pfam" id="PF13966">
    <property type="entry name" value="zf-RVT"/>
    <property type="match status" value="1"/>
</dbReference>
<organism evidence="2 3">
    <name type="scientific">Lithospermum erythrorhizon</name>
    <name type="common">Purple gromwell</name>
    <name type="synonym">Lithospermum officinale var. erythrorhizon</name>
    <dbReference type="NCBI Taxonomy" id="34254"/>
    <lineage>
        <taxon>Eukaryota</taxon>
        <taxon>Viridiplantae</taxon>
        <taxon>Streptophyta</taxon>
        <taxon>Embryophyta</taxon>
        <taxon>Tracheophyta</taxon>
        <taxon>Spermatophyta</taxon>
        <taxon>Magnoliopsida</taxon>
        <taxon>eudicotyledons</taxon>
        <taxon>Gunneridae</taxon>
        <taxon>Pentapetalae</taxon>
        <taxon>asterids</taxon>
        <taxon>lamiids</taxon>
        <taxon>Boraginales</taxon>
        <taxon>Boraginaceae</taxon>
        <taxon>Boraginoideae</taxon>
        <taxon>Lithospermeae</taxon>
        <taxon>Lithospermum</taxon>
    </lineage>
</organism>
<reference evidence="2 3" key="1">
    <citation type="submission" date="2024-01" db="EMBL/GenBank/DDBJ databases">
        <title>The complete chloroplast genome sequence of Lithospermum erythrorhizon: insights into the phylogenetic relationship among Boraginaceae species and the maternal lineages of purple gromwells.</title>
        <authorList>
            <person name="Okada T."/>
            <person name="Watanabe K."/>
        </authorList>
    </citation>
    <scope>NUCLEOTIDE SEQUENCE [LARGE SCALE GENOMIC DNA]</scope>
</reference>
<feature type="domain" description="Reverse transcriptase zinc-binding" evidence="1">
    <location>
        <begin position="37"/>
        <end position="115"/>
    </location>
</feature>
<sequence length="136" mass="15244">MRSLYDLRDTLVAAYGGRADAIDGLAGCCVGGKLFSKLVYEKLRTALVKRPWMSAIWKGFIPPKYSFVVWLACRDRLAVKTRLHFLNLEDTSCVFSRSSPESRQHLFFSCPFTVQFGRASKIGLAFGGTCPLLTIR</sequence>
<proteinExistence type="predicted"/>
<accession>A0AAV3Q1B0</accession>
<dbReference type="InterPro" id="IPR026960">
    <property type="entry name" value="RVT-Znf"/>
</dbReference>
<dbReference type="EMBL" id="BAABME010003168">
    <property type="protein sequence ID" value="GAA0157720.1"/>
    <property type="molecule type" value="Genomic_DNA"/>
</dbReference>
<name>A0AAV3Q1B0_LITER</name>
<dbReference type="Proteomes" id="UP001454036">
    <property type="component" value="Unassembled WGS sequence"/>
</dbReference>
<dbReference type="AlphaFoldDB" id="A0AAV3Q1B0"/>
<evidence type="ECO:0000259" key="1">
    <source>
        <dbReference type="Pfam" id="PF13966"/>
    </source>
</evidence>
<evidence type="ECO:0000313" key="3">
    <source>
        <dbReference type="Proteomes" id="UP001454036"/>
    </source>
</evidence>